<name>A0A8J4G300_9CHLO</name>
<dbReference type="Proteomes" id="UP000722791">
    <property type="component" value="Unassembled WGS sequence"/>
</dbReference>
<evidence type="ECO:0000313" key="1">
    <source>
        <dbReference type="EMBL" id="GIL94717.1"/>
    </source>
</evidence>
<dbReference type="EMBL" id="BNCQ01000001">
    <property type="protein sequence ID" value="GIL94717.1"/>
    <property type="molecule type" value="Genomic_DNA"/>
</dbReference>
<accession>A0A8J4G300</accession>
<organism evidence="1 2">
    <name type="scientific">Volvox reticuliferus</name>
    <dbReference type="NCBI Taxonomy" id="1737510"/>
    <lineage>
        <taxon>Eukaryota</taxon>
        <taxon>Viridiplantae</taxon>
        <taxon>Chlorophyta</taxon>
        <taxon>core chlorophytes</taxon>
        <taxon>Chlorophyceae</taxon>
        <taxon>CS clade</taxon>
        <taxon>Chlamydomonadales</taxon>
        <taxon>Volvocaceae</taxon>
        <taxon>Volvox</taxon>
    </lineage>
</organism>
<comment type="caution">
    <text evidence="1">The sequence shown here is derived from an EMBL/GenBank/DDBJ whole genome shotgun (WGS) entry which is preliminary data.</text>
</comment>
<gene>
    <name evidence="1" type="ORF">Vretimale_931</name>
</gene>
<proteinExistence type="predicted"/>
<evidence type="ECO:0000313" key="2">
    <source>
        <dbReference type="Proteomes" id="UP000722791"/>
    </source>
</evidence>
<dbReference type="AlphaFoldDB" id="A0A8J4G300"/>
<sequence length="374" mass="39307">MTIGSSEGKPAADGFATSFWRGGAGGMGNPGGDAGASAIGLRFTARTTLSRAPAKANTMSAIALRTASFQGSIGGEGLYRMTLSPASLPAGHATYNAQSSTCSALCTSLNAQQSSPAPSGVAAGNSAAAAGLPNPNQVELPTLDPDFFSLPFPPVTAPCAPRWPRSRSKPNMPAKSAARAHASCMKGRRINPCNQVTAPVPARLGDGGEAAASLTSCEDRDMNAVSRLGSKGRPARKASAWRSASRTWISTPTTSRRAWSILVLAPPCNCFCASAPGSLFPSVTATACSTKAWRASTDSAASSMCDIIVLRLYVHARYHQASSLSRLCKRCMVPEPQRPAPRLCQRLPTHERKGTVRQTHQNQPRRLSIFREIR</sequence>
<protein>
    <submittedName>
        <fullName evidence="1">Uncharacterized protein</fullName>
    </submittedName>
</protein>
<reference evidence="1" key="1">
    <citation type="journal article" date="2021" name="Proc. Natl. Acad. Sci. U.S.A.">
        <title>Three genomes in the algal genus Volvox reveal the fate of a haploid sex-determining region after a transition to homothallism.</title>
        <authorList>
            <person name="Yamamoto K."/>
            <person name="Hamaji T."/>
            <person name="Kawai-Toyooka H."/>
            <person name="Matsuzaki R."/>
            <person name="Takahashi F."/>
            <person name="Nishimura Y."/>
            <person name="Kawachi M."/>
            <person name="Noguchi H."/>
            <person name="Minakuchi Y."/>
            <person name="Umen J.G."/>
            <person name="Toyoda A."/>
            <person name="Nozaki H."/>
        </authorList>
    </citation>
    <scope>NUCLEOTIDE SEQUENCE</scope>
    <source>
        <strain evidence="1">NIES-3785</strain>
    </source>
</reference>